<dbReference type="Pfam" id="PF00480">
    <property type="entry name" value="ROK"/>
    <property type="match status" value="1"/>
</dbReference>
<comment type="caution">
    <text evidence="3">The sequence shown here is derived from an EMBL/GenBank/DDBJ whole genome shotgun (WGS) entry which is preliminary data.</text>
</comment>
<keyword evidence="2" id="KW-0175">Coiled coil</keyword>
<dbReference type="InterPro" id="IPR049874">
    <property type="entry name" value="ROK_cs"/>
</dbReference>
<dbReference type="Proteomes" id="UP000559010">
    <property type="component" value="Unassembled WGS sequence"/>
</dbReference>
<organism evidence="3 4">
    <name type="scientific">Marinigracilibium pacificum</name>
    <dbReference type="NCBI Taxonomy" id="2729599"/>
    <lineage>
        <taxon>Bacteria</taxon>
        <taxon>Pseudomonadati</taxon>
        <taxon>Bacteroidota</taxon>
        <taxon>Cytophagia</taxon>
        <taxon>Cytophagales</taxon>
        <taxon>Flammeovirgaceae</taxon>
        <taxon>Marinigracilibium</taxon>
    </lineage>
</organism>
<dbReference type="EMBL" id="JABBNU010000001">
    <property type="protein sequence ID" value="NMM46927.1"/>
    <property type="molecule type" value="Genomic_DNA"/>
</dbReference>
<dbReference type="InterPro" id="IPR000600">
    <property type="entry name" value="ROK"/>
</dbReference>
<dbReference type="SUPFAM" id="SSF53067">
    <property type="entry name" value="Actin-like ATPase domain"/>
    <property type="match status" value="1"/>
</dbReference>
<dbReference type="Gene3D" id="3.30.420.40">
    <property type="match status" value="2"/>
</dbReference>
<evidence type="ECO:0000256" key="2">
    <source>
        <dbReference type="SAM" id="Coils"/>
    </source>
</evidence>
<protein>
    <submittedName>
        <fullName evidence="3">ROK family protein</fullName>
    </submittedName>
</protein>
<dbReference type="PANTHER" id="PTHR18964">
    <property type="entry name" value="ROK (REPRESSOR, ORF, KINASE) FAMILY"/>
    <property type="match status" value="1"/>
</dbReference>
<evidence type="ECO:0000313" key="3">
    <source>
        <dbReference type="EMBL" id="NMM46927.1"/>
    </source>
</evidence>
<sequence length="318" mass="34131">MKKFAVGIDIGGTYTKLGLVDKDGNCPVQSKLPTKGHSDIEEYLKNVKIEVDKLTNQIDDCEIVGIGIGVPNGNFYKGTIEHAANLEWKGVVPLIEKLKPIFPGIPAILTNDANASAYGEAIFGSAKGVKEFITITLGTGLGSGIVVNNKLVYGNNGFAGELGHTRAVDNGRECGCGKKGCLETYCSSTGLKRTLLEMLAIKKAPSKFRDLGINDFHGEEITEEALNGDEVAKAAFEKTGFILGRSLADFVAFSEPEVIYLAGGLVSSGELLFEPTRRSFEEHLMNSYKGKVKIMPSGLMDMNAAILGAAALIWNEYE</sequence>
<dbReference type="AlphaFoldDB" id="A0A848IRE7"/>
<feature type="coiled-coil region" evidence="2">
    <location>
        <begin position="37"/>
        <end position="64"/>
    </location>
</feature>
<reference evidence="3 4" key="1">
    <citation type="submission" date="2020-04" db="EMBL/GenBank/DDBJ databases">
        <title>Flammeovirgaceae bacterium KN852 isolated from deep sea.</title>
        <authorList>
            <person name="Zhang D.-C."/>
        </authorList>
    </citation>
    <scope>NUCLEOTIDE SEQUENCE [LARGE SCALE GENOMIC DNA]</scope>
    <source>
        <strain evidence="3 4">KN852</strain>
    </source>
</reference>
<dbReference type="PROSITE" id="PS01125">
    <property type="entry name" value="ROK"/>
    <property type="match status" value="1"/>
</dbReference>
<dbReference type="InterPro" id="IPR043129">
    <property type="entry name" value="ATPase_NBD"/>
</dbReference>
<name>A0A848IRE7_9BACT</name>
<proteinExistence type="inferred from homology"/>
<dbReference type="RefSeq" id="WP_169677549.1">
    <property type="nucleotide sequence ID" value="NZ_JABBNU010000001.1"/>
</dbReference>
<comment type="similarity">
    <text evidence="1">Belongs to the ROK (NagC/XylR) family.</text>
</comment>
<keyword evidence="4" id="KW-1185">Reference proteome</keyword>
<gene>
    <name evidence="3" type="ORF">HH304_00845</name>
</gene>
<evidence type="ECO:0000256" key="1">
    <source>
        <dbReference type="ARBA" id="ARBA00006479"/>
    </source>
</evidence>
<evidence type="ECO:0000313" key="4">
    <source>
        <dbReference type="Proteomes" id="UP000559010"/>
    </source>
</evidence>
<dbReference type="PANTHER" id="PTHR18964:SF149">
    <property type="entry name" value="BIFUNCTIONAL UDP-N-ACETYLGLUCOSAMINE 2-EPIMERASE_N-ACETYLMANNOSAMINE KINASE"/>
    <property type="match status" value="1"/>
</dbReference>
<accession>A0A848IRE7</accession>